<dbReference type="InterPro" id="IPR009050">
    <property type="entry name" value="Globin-like_sf"/>
</dbReference>
<proteinExistence type="predicted"/>
<dbReference type="InterPro" id="IPR002645">
    <property type="entry name" value="STAS_dom"/>
</dbReference>
<evidence type="ECO:0000313" key="4">
    <source>
        <dbReference type="Proteomes" id="UP001285263"/>
    </source>
</evidence>
<protein>
    <submittedName>
        <fullName evidence="3">Protoglobin domain-containing protein</fullName>
    </submittedName>
</protein>
<comment type="caution">
    <text evidence="3">The sequence shown here is derived from an EMBL/GenBank/DDBJ whole genome shotgun (WGS) entry which is preliminary data.</text>
</comment>
<evidence type="ECO:0000313" key="3">
    <source>
        <dbReference type="EMBL" id="MDY0745896.1"/>
    </source>
</evidence>
<accession>A0ABU5DHY5</accession>
<dbReference type="SUPFAM" id="SSF52091">
    <property type="entry name" value="SpoIIaa-like"/>
    <property type="match status" value="1"/>
</dbReference>
<evidence type="ECO:0000256" key="1">
    <source>
        <dbReference type="ARBA" id="ARBA00022553"/>
    </source>
</evidence>
<dbReference type="InterPro" id="IPR039379">
    <property type="entry name" value="Protoglobin_sensor_dom"/>
</dbReference>
<keyword evidence="4" id="KW-1185">Reference proteome</keyword>
<dbReference type="InterPro" id="IPR051932">
    <property type="entry name" value="Bact_StressResp_Reg"/>
</dbReference>
<sequence>MTSVELLEKFNITALDVENIRKAGAILAPQLEDFVEAWYVWLRQQPEYLQFFPDAANVARVTKLQTAHWKEFFAAEINDFYVARRTHVGAVHAHIELPNDIYFAGVSMSYQMFGERLKAAGLSGDEVMTLMMAVNKLLKLDTFLVIDTISRIARERIADHSRAMMEMSTPVTPIWEGILLLPLVGIIDTTRTNEIMNKTLTKIAESRAKVFVLDISGVASVDTGVANQLIKITKATRLMGCESIISGVSPSIARTMVELGVSIGEVRTTATLRDAFELALRAVGVMDMGTVNTATMAAPNNALAVRPRPAV</sequence>
<dbReference type="Gene3D" id="1.10.490.10">
    <property type="entry name" value="Globins"/>
    <property type="match status" value="1"/>
</dbReference>
<dbReference type="CDD" id="cd07041">
    <property type="entry name" value="STAS_RsbR_RsbS_like"/>
    <property type="match status" value="1"/>
</dbReference>
<dbReference type="InterPro" id="IPR036513">
    <property type="entry name" value="STAS_dom_sf"/>
</dbReference>
<organism evidence="3 4">
    <name type="scientific">Roseateles agri</name>
    <dbReference type="NCBI Taxonomy" id="3098619"/>
    <lineage>
        <taxon>Bacteria</taxon>
        <taxon>Pseudomonadati</taxon>
        <taxon>Pseudomonadota</taxon>
        <taxon>Betaproteobacteria</taxon>
        <taxon>Burkholderiales</taxon>
        <taxon>Sphaerotilaceae</taxon>
        <taxon>Roseateles</taxon>
    </lineage>
</organism>
<reference evidence="3 4" key="1">
    <citation type="submission" date="2023-11" db="EMBL/GenBank/DDBJ databases">
        <title>Paucibacter sp. nov., isolated from fresh soil in Korea.</title>
        <authorList>
            <person name="Le N.T.T."/>
        </authorList>
    </citation>
    <scope>NUCLEOTIDE SEQUENCE [LARGE SCALE GENOMIC DNA]</scope>
    <source>
        <strain evidence="3 4">R3-3</strain>
    </source>
</reference>
<dbReference type="Pfam" id="PF01740">
    <property type="entry name" value="STAS"/>
    <property type="match status" value="1"/>
</dbReference>
<gene>
    <name evidence="3" type="ORF">SNE35_15350</name>
</gene>
<keyword evidence="1" id="KW-0597">Phosphoprotein</keyword>
<dbReference type="SUPFAM" id="SSF46458">
    <property type="entry name" value="Globin-like"/>
    <property type="match status" value="1"/>
</dbReference>
<dbReference type="PANTHER" id="PTHR33745">
    <property type="entry name" value="RSBT ANTAGONIST PROTEIN RSBS-RELATED"/>
    <property type="match status" value="1"/>
</dbReference>
<evidence type="ECO:0000259" key="2">
    <source>
        <dbReference type="PROSITE" id="PS50801"/>
    </source>
</evidence>
<dbReference type="Pfam" id="PF11563">
    <property type="entry name" value="Protoglobin"/>
    <property type="match status" value="1"/>
</dbReference>
<dbReference type="PANTHER" id="PTHR33745:SF3">
    <property type="entry name" value="RSBT CO-ANTAGONIST PROTEIN RSBRC"/>
    <property type="match status" value="1"/>
</dbReference>
<dbReference type="Gene3D" id="3.30.750.24">
    <property type="entry name" value="STAS domain"/>
    <property type="match status" value="1"/>
</dbReference>
<dbReference type="InterPro" id="IPR012292">
    <property type="entry name" value="Globin/Proto"/>
</dbReference>
<dbReference type="CDD" id="cd01068">
    <property type="entry name" value="globin_sensor"/>
    <property type="match status" value="1"/>
</dbReference>
<dbReference type="InterPro" id="IPR044398">
    <property type="entry name" value="Globin-sensor_dom"/>
</dbReference>
<name>A0ABU5DHY5_9BURK</name>
<feature type="domain" description="STAS" evidence="2">
    <location>
        <begin position="168"/>
        <end position="279"/>
    </location>
</feature>
<dbReference type="PROSITE" id="PS50801">
    <property type="entry name" value="STAS"/>
    <property type="match status" value="1"/>
</dbReference>
<dbReference type="EMBL" id="JAXCLA010000004">
    <property type="protein sequence ID" value="MDY0745896.1"/>
    <property type="molecule type" value="Genomic_DNA"/>
</dbReference>
<dbReference type="Proteomes" id="UP001285263">
    <property type="component" value="Unassembled WGS sequence"/>
</dbReference>
<dbReference type="RefSeq" id="WP_320423787.1">
    <property type="nucleotide sequence ID" value="NZ_JAXCLA010000004.1"/>
</dbReference>